<dbReference type="SMART" id="SM00490">
    <property type="entry name" value="HELICc"/>
    <property type="match status" value="1"/>
</dbReference>
<keyword evidence="1 5" id="KW-0547">Nucleotide-binding</keyword>
<dbReference type="EMBL" id="GL833823">
    <property type="protein sequence ID" value="EGB02089.1"/>
    <property type="molecule type" value="Genomic_DNA"/>
</dbReference>
<dbReference type="PROSITE" id="PS51192">
    <property type="entry name" value="HELICASE_ATP_BIND_1"/>
    <property type="match status" value="1"/>
</dbReference>
<evidence type="ECO:0000256" key="3">
    <source>
        <dbReference type="ARBA" id="ARBA00022806"/>
    </source>
</evidence>
<feature type="non-terminal residue" evidence="8">
    <location>
        <position position="379"/>
    </location>
</feature>
<dbReference type="GO" id="GO:0003724">
    <property type="term" value="F:RNA helicase activity"/>
    <property type="evidence" value="ECO:0007669"/>
    <property type="project" value="TreeGrafter"/>
</dbReference>
<name>F0YS20_AURAN</name>
<dbReference type="SUPFAM" id="SSF52540">
    <property type="entry name" value="P-loop containing nucleoside triphosphate hydrolases"/>
    <property type="match status" value="1"/>
</dbReference>
<dbReference type="Pfam" id="PF00271">
    <property type="entry name" value="Helicase_C"/>
    <property type="match status" value="1"/>
</dbReference>
<dbReference type="PANTHER" id="PTHR47959:SF24">
    <property type="entry name" value="ATP-DEPENDENT RNA HELICASE"/>
    <property type="match status" value="1"/>
</dbReference>
<keyword evidence="9" id="KW-1185">Reference proteome</keyword>
<proteinExistence type="inferred from homology"/>
<dbReference type="KEGG" id="aaf:AURANDRAFT_8983"/>
<dbReference type="Proteomes" id="UP000002729">
    <property type="component" value="Unassembled WGS sequence"/>
</dbReference>
<keyword evidence="2 5" id="KW-0378">Hydrolase</keyword>
<evidence type="ECO:0000259" key="6">
    <source>
        <dbReference type="PROSITE" id="PS51192"/>
    </source>
</evidence>
<dbReference type="GeneID" id="20229325"/>
<dbReference type="InterPro" id="IPR050079">
    <property type="entry name" value="DEAD_box_RNA_helicase"/>
</dbReference>
<feature type="non-terminal residue" evidence="8">
    <location>
        <position position="1"/>
    </location>
</feature>
<evidence type="ECO:0000256" key="5">
    <source>
        <dbReference type="RuleBase" id="RU000492"/>
    </source>
</evidence>
<protein>
    <recommendedName>
        <fullName evidence="10">RNA helicase</fullName>
    </recommendedName>
</protein>
<evidence type="ECO:0000313" key="9">
    <source>
        <dbReference type="Proteomes" id="UP000002729"/>
    </source>
</evidence>
<dbReference type="GO" id="GO:0005829">
    <property type="term" value="C:cytosol"/>
    <property type="evidence" value="ECO:0007669"/>
    <property type="project" value="TreeGrafter"/>
</dbReference>
<dbReference type="Gene3D" id="3.40.50.300">
    <property type="entry name" value="P-loop containing nucleotide triphosphate hydrolases"/>
    <property type="match status" value="2"/>
</dbReference>
<comment type="similarity">
    <text evidence="5">Belongs to the DEAD box helicase family.</text>
</comment>
<evidence type="ECO:0000256" key="2">
    <source>
        <dbReference type="ARBA" id="ARBA00022801"/>
    </source>
</evidence>
<evidence type="ECO:0000313" key="8">
    <source>
        <dbReference type="EMBL" id="EGB02089.1"/>
    </source>
</evidence>
<accession>F0YS20</accession>
<dbReference type="InterPro" id="IPR014001">
    <property type="entry name" value="Helicase_ATP-bd"/>
</dbReference>
<dbReference type="SMART" id="SM00487">
    <property type="entry name" value="DEXDc"/>
    <property type="match status" value="1"/>
</dbReference>
<dbReference type="InterPro" id="IPR001650">
    <property type="entry name" value="Helicase_C-like"/>
</dbReference>
<evidence type="ECO:0000259" key="7">
    <source>
        <dbReference type="PROSITE" id="PS51194"/>
    </source>
</evidence>
<reference evidence="8 9" key="1">
    <citation type="journal article" date="2011" name="Proc. Natl. Acad. Sci. U.S.A.">
        <title>Niche of harmful alga Aureococcus anophagefferens revealed through ecogenomics.</title>
        <authorList>
            <person name="Gobler C.J."/>
            <person name="Berry D.L."/>
            <person name="Dyhrman S.T."/>
            <person name="Wilhelm S.W."/>
            <person name="Salamov A."/>
            <person name="Lobanov A.V."/>
            <person name="Zhang Y."/>
            <person name="Collier J.L."/>
            <person name="Wurch L.L."/>
            <person name="Kustka A.B."/>
            <person name="Dill B.D."/>
            <person name="Shah M."/>
            <person name="VerBerkmoes N.C."/>
            <person name="Kuo A."/>
            <person name="Terry A."/>
            <person name="Pangilinan J."/>
            <person name="Lindquist E.A."/>
            <person name="Lucas S."/>
            <person name="Paulsen I.T."/>
            <person name="Hattenrath-Lehmann T.K."/>
            <person name="Talmage S.C."/>
            <person name="Walker E.A."/>
            <person name="Koch F."/>
            <person name="Burson A.M."/>
            <person name="Marcoval M.A."/>
            <person name="Tang Y.Z."/>
            <person name="Lecleir G.R."/>
            <person name="Coyne K.J."/>
            <person name="Berg G.M."/>
            <person name="Bertrand E.M."/>
            <person name="Saito M.A."/>
            <person name="Gladyshev V.N."/>
            <person name="Grigoriev I.V."/>
        </authorList>
    </citation>
    <scope>NUCLEOTIDE SEQUENCE [LARGE SCALE GENOMIC DNA]</scope>
    <source>
        <strain evidence="9">CCMP 1984</strain>
    </source>
</reference>
<dbReference type="PROSITE" id="PS00039">
    <property type="entry name" value="DEAD_ATP_HELICASE"/>
    <property type="match status" value="1"/>
</dbReference>
<evidence type="ECO:0008006" key="10">
    <source>
        <dbReference type="Google" id="ProtNLM"/>
    </source>
</evidence>
<dbReference type="OrthoDB" id="10261904at2759"/>
<dbReference type="Pfam" id="PF00270">
    <property type="entry name" value="DEAD"/>
    <property type="match status" value="1"/>
</dbReference>
<dbReference type="InterPro" id="IPR011545">
    <property type="entry name" value="DEAD/DEAH_box_helicase_dom"/>
</dbReference>
<dbReference type="OMA" id="IMIFTDT"/>
<dbReference type="AlphaFoldDB" id="F0YS20"/>
<dbReference type="InterPro" id="IPR027417">
    <property type="entry name" value="P-loop_NTPase"/>
</dbReference>
<keyword evidence="4 5" id="KW-0067">ATP-binding</keyword>
<dbReference type="eggNOG" id="KOG0340">
    <property type="taxonomic scope" value="Eukaryota"/>
</dbReference>
<keyword evidence="3 5" id="KW-0347">Helicase</keyword>
<dbReference type="GO" id="GO:0003676">
    <property type="term" value="F:nucleic acid binding"/>
    <property type="evidence" value="ECO:0007669"/>
    <property type="project" value="InterPro"/>
</dbReference>
<dbReference type="RefSeq" id="XP_009043212.1">
    <property type="nucleotide sequence ID" value="XM_009044964.1"/>
</dbReference>
<evidence type="ECO:0000256" key="1">
    <source>
        <dbReference type="ARBA" id="ARBA00022741"/>
    </source>
</evidence>
<gene>
    <name evidence="8" type="ORF">AURANDRAFT_8983</name>
</gene>
<evidence type="ECO:0000256" key="4">
    <source>
        <dbReference type="ARBA" id="ARBA00022840"/>
    </source>
</evidence>
<dbReference type="PROSITE" id="PS51194">
    <property type="entry name" value="HELICASE_CTER"/>
    <property type="match status" value="1"/>
</dbReference>
<organism evidence="9">
    <name type="scientific">Aureococcus anophagefferens</name>
    <name type="common">Harmful bloom alga</name>
    <dbReference type="NCBI Taxonomy" id="44056"/>
    <lineage>
        <taxon>Eukaryota</taxon>
        <taxon>Sar</taxon>
        <taxon>Stramenopiles</taxon>
        <taxon>Ochrophyta</taxon>
        <taxon>Pelagophyceae</taxon>
        <taxon>Pelagomonadales</taxon>
        <taxon>Pelagomonadaceae</taxon>
        <taxon>Aureococcus</taxon>
    </lineage>
</organism>
<dbReference type="InParanoid" id="F0YS20"/>
<dbReference type="GO" id="GO:0005524">
    <property type="term" value="F:ATP binding"/>
    <property type="evidence" value="ECO:0007669"/>
    <property type="project" value="UniProtKB-KW"/>
</dbReference>
<dbReference type="GO" id="GO:0016787">
    <property type="term" value="F:hydrolase activity"/>
    <property type="evidence" value="ECO:0007669"/>
    <property type="project" value="UniProtKB-KW"/>
</dbReference>
<dbReference type="PANTHER" id="PTHR47959">
    <property type="entry name" value="ATP-DEPENDENT RNA HELICASE RHLE-RELATED"/>
    <property type="match status" value="1"/>
</dbReference>
<feature type="domain" description="Helicase C-terminal" evidence="7">
    <location>
        <begin position="218"/>
        <end position="379"/>
    </location>
</feature>
<dbReference type="CDD" id="cd18787">
    <property type="entry name" value="SF2_C_DEAD"/>
    <property type="match status" value="1"/>
</dbReference>
<feature type="domain" description="Helicase ATP-binding" evidence="6">
    <location>
        <begin position="30"/>
        <end position="209"/>
    </location>
</feature>
<dbReference type="InterPro" id="IPR000629">
    <property type="entry name" value="RNA-helicase_DEAD-box_CS"/>
</dbReference>
<sequence>FADLGLAPWVVASCGALGMAVPSAIQRGAIPATLRGDHVLGVAETGSGKTAAFALPILDALFRDPFGVFALCVAPSRELAAQLADQFAVFGARQRVRVACVTGGVDGVAQGLELASGRPHVVVGTPGRLAEVCERCEVAATLRCAAFLVLDEADRLLSPSLGPDVGRVDAAVRGAARRPGARRDLLYSATRSEALDARAAALGATVVDRGSPAAVPAGLDAEYVLCPNRVKYAYFARLLAALGLLGEGADAAGPRPRSAIVFAQTCRRAHDVHALLDALGADAACLHSKLGMRRRLAALGKFAQRSCAILVATDVASRGLDLPAVDLVVNFDMPRDADDYVHRVGRCARAGRRGLAVSVVTQRDLGWLAAVEARLGAKL</sequence>